<evidence type="ECO:0000313" key="2">
    <source>
        <dbReference type="Proteomes" id="UP001222325"/>
    </source>
</evidence>
<gene>
    <name evidence="1" type="ORF">B0H15DRAFT_788213</name>
</gene>
<accession>A0AAD6XPP3</accession>
<evidence type="ECO:0000313" key="1">
    <source>
        <dbReference type="EMBL" id="KAJ7079090.1"/>
    </source>
</evidence>
<dbReference type="AlphaFoldDB" id="A0AAD6XPP3"/>
<dbReference type="Gene3D" id="3.40.50.300">
    <property type="entry name" value="P-loop containing nucleotide triphosphate hydrolases"/>
    <property type="match status" value="1"/>
</dbReference>
<dbReference type="Proteomes" id="UP001222325">
    <property type="component" value="Unassembled WGS sequence"/>
</dbReference>
<feature type="non-terminal residue" evidence="1">
    <location>
        <position position="1"/>
    </location>
</feature>
<dbReference type="EMBL" id="JARJCN010000062">
    <property type="protein sequence ID" value="KAJ7079090.1"/>
    <property type="molecule type" value="Genomic_DNA"/>
</dbReference>
<sequence length="140" mass="15679">DMNLELMRHLSPRVNVITVISRAKRASGVQKEKSPPPVMEDIDHYDIPVYSAVKLPVQHGGRRRSRRPWSCIAYILCPTSTYSSPVGAAPFIFGSEEEIDACTPPILMYGVFRALRRAVVPPASGTSSFIHWSLRCRVRT</sequence>
<protein>
    <submittedName>
        <fullName evidence="1">Uncharacterized protein</fullName>
    </submittedName>
</protein>
<keyword evidence="2" id="KW-1185">Reference proteome</keyword>
<dbReference type="InterPro" id="IPR027417">
    <property type="entry name" value="P-loop_NTPase"/>
</dbReference>
<organism evidence="1 2">
    <name type="scientific">Mycena belliarum</name>
    <dbReference type="NCBI Taxonomy" id="1033014"/>
    <lineage>
        <taxon>Eukaryota</taxon>
        <taxon>Fungi</taxon>
        <taxon>Dikarya</taxon>
        <taxon>Basidiomycota</taxon>
        <taxon>Agaricomycotina</taxon>
        <taxon>Agaricomycetes</taxon>
        <taxon>Agaricomycetidae</taxon>
        <taxon>Agaricales</taxon>
        <taxon>Marasmiineae</taxon>
        <taxon>Mycenaceae</taxon>
        <taxon>Mycena</taxon>
    </lineage>
</organism>
<proteinExistence type="predicted"/>
<name>A0AAD6XPP3_9AGAR</name>
<comment type="caution">
    <text evidence="1">The sequence shown here is derived from an EMBL/GenBank/DDBJ whole genome shotgun (WGS) entry which is preliminary data.</text>
</comment>
<reference evidence="1" key="1">
    <citation type="submission" date="2023-03" db="EMBL/GenBank/DDBJ databases">
        <title>Massive genome expansion in bonnet fungi (Mycena s.s.) driven by repeated elements and novel gene families across ecological guilds.</title>
        <authorList>
            <consortium name="Lawrence Berkeley National Laboratory"/>
            <person name="Harder C.B."/>
            <person name="Miyauchi S."/>
            <person name="Viragh M."/>
            <person name="Kuo A."/>
            <person name="Thoen E."/>
            <person name="Andreopoulos B."/>
            <person name="Lu D."/>
            <person name="Skrede I."/>
            <person name="Drula E."/>
            <person name="Henrissat B."/>
            <person name="Morin E."/>
            <person name="Kohler A."/>
            <person name="Barry K."/>
            <person name="LaButti K."/>
            <person name="Morin E."/>
            <person name="Salamov A."/>
            <person name="Lipzen A."/>
            <person name="Mereny Z."/>
            <person name="Hegedus B."/>
            <person name="Baldrian P."/>
            <person name="Stursova M."/>
            <person name="Weitz H."/>
            <person name="Taylor A."/>
            <person name="Grigoriev I.V."/>
            <person name="Nagy L.G."/>
            <person name="Martin F."/>
            <person name="Kauserud H."/>
        </authorList>
    </citation>
    <scope>NUCLEOTIDE SEQUENCE</scope>
    <source>
        <strain evidence="1">CBHHK173m</strain>
    </source>
</reference>